<proteinExistence type="predicted"/>
<keyword evidence="1" id="KW-0540">Nuclease</keyword>
<dbReference type="InterPro" id="IPR006350">
    <property type="entry name" value="Intron_endoG1"/>
</dbReference>
<protein>
    <recommendedName>
        <fullName evidence="4">Nuclease associated modular domain-containing protein</fullName>
    </recommendedName>
</protein>
<evidence type="ECO:0000313" key="5">
    <source>
        <dbReference type="EMBL" id="QBM09658.1"/>
    </source>
</evidence>
<evidence type="ECO:0000256" key="2">
    <source>
        <dbReference type="ARBA" id="ARBA00022759"/>
    </source>
</evidence>
<accession>A0A482DS28</accession>
<name>A0A482DS28_9PEZI</name>
<geneLocation type="mitochondrion" evidence="5"/>
<dbReference type="InterPro" id="IPR003611">
    <property type="entry name" value="NUMOD3"/>
</dbReference>
<feature type="domain" description="Nuclease associated modular" evidence="4">
    <location>
        <begin position="30"/>
        <end position="46"/>
    </location>
</feature>
<dbReference type="AlphaFoldDB" id="A0A482DS28"/>
<reference evidence="5" key="1">
    <citation type="submission" date="2019-02" db="EMBL/GenBank/DDBJ databases">
        <authorList>
            <person name="Fang M.L."/>
            <person name="Zhang Y."/>
        </authorList>
    </citation>
    <scope>NUCLEOTIDE SEQUENCE</scope>
    <source>
        <strain evidence="5">YMF1.01838</strain>
    </source>
</reference>
<keyword evidence="2" id="KW-0255">Endonuclease</keyword>
<keyword evidence="5" id="KW-0496">Mitochondrion</keyword>
<dbReference type="Pfam" id="PF07460">
    <property type="entry name" value="NUMOD3"/>
    <property type="match status" value="1"/>
</dbReference>
<dbReference type="InterPro" id="IPR003647">
    <property type="entry name" value="Intron_nuc_1_rpt"/>
</dbReference>
<gene>
    <name evidence="5" type="primary">orf108</name>
</gene>
<dbReference type="GO" id="GO:0004519">
    <property type="term" value="F:endonuclease activity"/>
    <property type="evidence" value="ECO:0007669"/>
    <property type="project" value="UniProtKB-KW"/>
</dbReference>
<dbReference type="GO" id="GO:0016787">
    <property type="term" value="F:hydrolase activity"/>
    <property type="evidence" value="ECO:0007669"/>
    <property type="project" value="UniProtKB-KW"/>
</dbReference>
<keyword evidence="3" id="KW-0378">Hydrolase</keyword>
<dbReference type="SMART" id="SM00497">
    <property type="entry name" value="IENR1"/>
    <property type="match status" value="1"/>
</dbReference>
<evidence type="ECO:0000256" key="1">
    <source>
        <dbReference type="ARBA" id="ARBA00022722"/>
    </source>
</evidence>
<feature type="domain" description="Nuclease associated modular" evidence="4">
    <location>
        <begin position="13"/>
        <end position="29"/>
    </location>
</feature>
<dbReference type="SUPFAM" id="SSF64496">
    <property type="entry name" value="DNA-binding domain of intron-encoded endonucleases"/>
    <property type="match status" value="1"/>
</dbReference>
<dbReference type="EMBL" id="MK550697">
    <property type="protein sequence ID" value="QBM09658.1"/>
    <property type="molecule type" value="Genomic_DNA"/>
</dbReference>
<sequence length="108" mass="12209">MSKSKLGEKNSFFGKTHSEKTKSLMSLARLGKIHSDSTKDLMFKKRGLQVYLYEKNSDGGLDLVGTFVSGRKTAEFLNISNNTVNLYLKSGKLFKDKYLFSRNPMDNS</sequence>
<dbReference type="GO" id="GO:0003677">
    <property type="term" value="F:DNA binding"/>
    <property type="evidence" value="ECO:0007669"/>
    <property type="project" value="InterPro"/>
</dbReference>
<evidence type="ECO:0000259" key="4">
    <source>
        <dbReference type="SMART" id="SM00496"/>
    </source>
</evidence>
<organism evidence="5">
    <name type="scientific">Dactylella sp</name>
    <dbReference type="NCBI Taxonomy" id="1814903"/>
    <lineage>
        <taxon>Eukaryota</taxon>
        <taxon>Fungi</taxon>
        <taxon>Dikarya</taxon>
        <taxon>Ascomycota</taxon>
        <taxon>Pezizomycotina</taxon>
        <taxon>Orbiliomycetes</taxon>
        <taxon>Orbiliales</taxon>
        <taxon>Orbiliaceae</taxon>
        <taxon>Dactylella</taxon>
    </lineage>
</organism>
<dbReference type="NCBIfam" id="TIGR01453">
    <property type="entry name" value="grpIintron_endo"/>
    <property type="match status" value="1"/>
</dbReference>
<dbReference type="SMART" id="SM00496">
    <property type="entry name" value="IENR2"/>
    <property type="match status" value="2"/>
</dbReference>
<evidence type="ECO:0000256" key="3">
    <source>
        <dbReference type="ARBA" id="ARBA00022801"/>
    </source>
</evidence>